<comment type="caution">
    <text evidence="1">The sequence shown here is derived from an EMBL/GenBank/DDBJ whole genome shotgun (WGS) entry which is preliminary data.</text>
</comment>
<protein>
    <submittedName>
        <fullName evidence="1">Uncharacterized protein</fullName>
    </submittedName>
</protein>
<dbReference type="AlphaFoldDB" id="A0A9P4JFT7"/>
<reference evidence="1" key="1">
    <citation type="journal article" date="2020" name="Stud. Mycol.">
        <title>101 Dothideomycetes genomes: a test case for predicting lifestyles and emergence of pathogens.</title>
        <authorList>
            <person name="Haridas S."/>
            <person name="Albert R."/>
            <person name="Binder M."/>
            <person name="Bloem J."/>
            <person name="Labutti K."/>
            <person name="Salamov A."/>
            <person name="Andreopoulos B."/>
            <person name="Baker S."/>
            <person name="Barry K."/>
            <person name="Bills G."/>
            <person name="Bluhm B."/>
            <person name="Cannon C."/>
            <person name="Castanera R."/>
            <person name="Culley D."/>
            <person name="Daum C."/>
            <person name="Ezra D."/>
            <person name="Gonzalez J."/>
            <person name="Henrissat B."/>
            <person name="Kuo A."/>
            <person name="Liang C."/>
            <person name="Lipzen A."/>
            <person name="Lutzoni F."/>
            <person name="Magnuson J."/>
            <person name="Mondo S."/>
            <person name="Nolan M."/>
            <person name="Ohm R."/>
            <person name="Pangilinan J."/>
            <person name="Park H.-J."/>
            <person name="Ramirez L."/>
            <person name="Alfaro M."/>
            <person name="Sun H."/>
            <person name="Tritt A."/>
            <person name="Yoshinaga Y."/>
            <person name="Zwiers L.-H."/>
            <person name="Turgeon B."/>
            <person name="Goodwin S."/>
            <person name="Spatafora J."/>
            <person name="Crous P."/>
            <person name="Grigoriev I."/>
        </authorList>
    </citation>
    <scope>NUCLEOTIDE SEQUENCE</scope>
    <source>
        <strain evidence="1">ATCC 74209</strain>
    </source>
</reference>
<dbReference type="EMBL" id="ML994143">
    <property type="protein sequence ID" value="KAF2198445.1"/>
    <property type="molecule type" value="Genomic_DNA"/>
</dbReference>
<gene>
    <name evidence="1" type="ORF">GQ43DRAFT_157296</name>
</gene>
<accession>A0A9P4JFT7</accession>
<organism evidence="1 2">
    <name type="scientific">Delitschia confertaspora ATCC 74209</name>
    <dbReference type="NCBI Taxonomy" id="1513339"/>
    <lineage>
        <taxon>Eukaryota</taxon>
        <taxon>Fungi</taxon>
        <taxon>Dikarya</taxon>
        <taxon>Ascomycota</taxon>
        <taxon>Pezizomycotina</taxon>
        <taxon>Dothideomycetes</taxon>
        <taxon>Pleosporomycetidae</taxon>
        <taxon>Pleosporales</taxon>
        <taxon>Delitschiaceae</taxon>
        <taxon>Delitschia</taxon>
    </lineage>
</organism>
<keyword evidence="2" id="KW-1185">Reference proteome</keyword>
<evidence type="ECO:0000313" key="2">
    <source>
        <dbReference type="Proteomes" id="UP000799536"/>
    </source>
</evidence>
<name>A0A9P4JFT7_9PLEO</name>
<evidence type="ECO:0000313" key="1">
    <source>
        <dbReference type="EMBL" id="KAF2198445.1"/>
    </source>
</evidence>
<proteinExistence type="predicted"/>
<dbReference type="Proteomes" id="UP000799536">
    <property type="component" value="Unassembled WGS sequence"/>
</dbReference>
<sequence>MGVCLTKRRLGRCWKNLLQHKYSKTWQWFTALARHILSSHAMFQVCGTDSSCFRPESSARARVEVCMFQIGALVKLRGGGRRGPALEEQHQAFWSYNIQYNLNIILDGSAAIVSSLIAKVGRIFIYGLWGAGGVFMAFKRTVLSLNPESCCKPPPCQQHRASNGRACRHQTSTWGLPMR</sequence>